<protein>
    <submittedName>
        <fullName evidence="1">Uncharacterized protein</fullName>
    </submittedName>
</protein>
<dbReference type="AlphaFoldDB" id="A0A917C482"/>
<dbReference type="EMBL" id="BMHV01000021">
    <property type="protein sequence ID" value="GGF71194.1"/>
    <property type="molecule type" value="Genomic_DNA"/>
</dbReference>
<proteinExistence type="predicted"/>
<sequence>MARTRISKNSFSGGEVSPYLIGRGDLKAYENGMAQVRNLIIYPTGGLRRRAGLRHVDQAFGPSRLVAFEFNIDQIYLLVFSHLKMSVYRDGVKDVDIDTPWTEEQLPKLIWTQSADTLLVVHPDVSPRKITRTSHVDWSLTDWSFYEDEEVGHIFQPYYKFSEDNVTLQASATTGNVTLTASADVFVDGHIGTRVRLAKKEVEILSVTSPTQAEAEVKEKDGLVDTKATKDWEEQSFSAVHGWPVSVVFHQDRLVIGGTRDLPNRLWMSKSSDLFNFDLGEGLDDEAIEFAILSDQVNAIRALFSSKHLQVFTSGAEWMVSGDPLTPETIQLKRQTRVGSPIDRYVPPRNVDGATLFVSRDGQDLREFLYADVEQSYQSNDLAMLCKHIMNDPQDQDYDSYRRLFYMVMHDGTMGALSVYRAEKISAWSVLDTQGKFKNVCIVGQDAYVLVERNGTYLIEIFDDQLSTDAGLSGFDEDGGLVWSGLDHLNDQTVMLVADGAVLGEGQVSNGQIVLKRAVQNLEAGLAYTHVLEPLAPAPQLTGHASQGGRLRLVALTLRLKDTQALKLDVGRGPKDVPFKQFGPQGVLDSAPQLFTGDVTVRALGWRSNGIEKLWRIEQDTPLPFSVMSVVEEITANA</sequence>
<organism evidence="1 2">
    <name type="scientific">Terasakiella brassicae</name>
    <dbReference type="NCBI Taxonomy" id="1634917"/>
    <lineage>
        <taxon>Bacteria</taxon>
        <taxon>Pseudomonadati</taxon>
        <taxon>Pseudomonadota</taxon>
        <taxon>Alphaproteobacteria</taxon>
        <taxon>Rhodospirillales</taxon>
        <taxon>Terasakiellaceae</taxon>
        <taxon>Terasakiella</taxon>
    </lineage>
</organism>
<dbReference type="RefSeq" id="WP_188666096.1">
    <property type="nucleotide sequence ID" value="NZ_BMHV01000021.1"/>
</dbReference>
<dbReference type="Proteomes" id="UP000632498">
    <property type="component" value="Unassembled WGS sequence"/>
</dbReference>
<gene>
    <name evidence="1" type="ORF">GCM10011332_26470</name>
</gene>
<name>A0A917C482_9PROT</name>
<reference evidence="1" key="1">
    <citation type="journal article" date="2014" name="Int. J. Syst. Evol. Microbiol.">
        <title>Complete genome sequence of Corynebacterium casei LMG S-19264T (=DSM 44701T), isolated from a smear-ripened cheese.</title>
        <authorList>
            <consortium name="US DOE Joint Genome Institute (JGI-PGF)"/>
            <person name="Walter F."/>
            <person name="Albersmeier A."/>
            <person name="Kalinowski J."/>
            <person name="Ruckert C."/>
        </authorList>
    </citation>
    <scope>NUCLEOTIDE SEQUENCE</scope>
    <source>
        <strain evidence="1">CGMCC 1.15254</strain>
    </source>
</reference>
<accession>A0A917C482</accession>
<reference evidence="1" key="2">
    <citation type="submission" date="2020-09" db="EMBL/GenBank/DDBJ databases">
        <authorList>
            <person name="Sun Q."/>
            <person name="Zhou Y."/>
        </authorList>
    </citation>
    <scope>NUCLEOTIDE SEQUENCE</scope>
    <source>
        <strain evidence="1">CGMCC 1.15254</strain>
    </source>
</reference>
<evidence type="ECO:0000313" key="1">
    <source>
        <dbReference type="EMBL" id="GGF71194.1"/>
    </source>
</evidence>
<evidence type="ECO:0000313" key="2">
    <source>
        <dbReference type="Proteomes" id="UP000632498"/>
    </source>
</evidence>
<keyword evidence="2" id="KW-1185">Reference proteome</keyword>
<comment type="caution">
    <text evidence="1">The sequence shown here is derived from an EMBL/GenBank/DDBJ whole genome shotgun (WGS) entry which is preliminary data.</text>
</comment>